<dbReference type="InterPro" id="IPR053187">
    <property type="entry name" value="Notoamide_regulator"/>
</dbReference>
<evidence type="ECO:0000256" key="2">
    <source>
        <dbReference type="SAM" id="MobiDB-lite"/>
    </source>
</evidence>
<dbReference type="Gene3D" id="4.10.240.10">
    <property type="entry name" value="Zn(2)-C6 fungal-type DNA-binding domain"/>
    <property type="match status" value="1"/>
</dbReference>
<dbReference type="GO" id="GO:0008270">
    <property type="term" value="F:zinc ion binding"/>
    <property type="evidence" value="ECO:0007669"/>
    <property type="project" value="InterPro"/>
</dbReference>
<gene>
    <name evidence="4" type="ORF">GRF29_213g582410</name>
</gene>
<evidence type="ECO:0000313" key="5">
    <source>
        <dbReference type="Proteomes" id="UP001280581"/>
    </source>
</evidence>
<feature type="compositionally biased region" description="Polar residues" evidence="2">
    <location>
        <begin position="119"/>
        <end position="131"/>
    </location>
</feature>
<dbReference type="AlphaFoldDB" id="A0AAN6LP87"/>
<feature type="domain" description="Zn(2)-C6 fungal-type" evidence="3">
    <location>
        <begin position="26"/>
        <end position="56"/>
    </location>
</feature>
<dbReference type="EMBL" id="WVTA01000017">
    <property type="protein sequence ID" value="KAK3200966.1"/>
    <property type="molecule type" value="Genomic_DNA"/>
</dbReference>
<evidence type="ECO:0000313" key="4">
    <source>
        <dbReference type="EMBL" id="KAK3200966.1"/>
    </source>
</evidence>
<keyword evidence="1" id="KW-0539">Nucleus</keyword>
<reference evidence="4 5" key="1">
    <citation type="submission" date="2021-02" db="EMBL/GenBank/DDBJ databases">
        <title>Genome assembly of Pseudopithomyces chartarum.</title>
        <authorList>
            <person name="Jauregui R."/>
            <person name="Singh J."/>
            <person name="Voisey C."/>
        </authorList>
    </citation>
    <scope>NUCLEOTIDE SEQUENCE [LARGE SCALE GENOMIC DNA]</scope>
    <source>
        <strain evidence="4 5">AGR01</strain>
    </source>
</reference>
<evidence type="ECO:0000259" key="3">
    <source>
        <dbReference type="PROSITE" id="PS50048"/>
    </source>
</evidence>
<organism evidence="4 5">
    <name type="scientific">Pseudopithomyces chartarum</name>
    <dbReference type="NCBI Taxonomy" id="1892770"/>
    <lineage>
        <taxon>Eukaryota</taxon>
        <taxon>Fungi</taxon>
        <taxon>Dikarya</taxon>
        <taxon>Ascomycota</taxon>
        <taxon>Pezizomycotina</taxon>
        <taxon>Dothideomycetes</taxon>
        <taxon>Pleosporomycetidae</taxon>
        <taxon>Pleosporales</taxon>
        <taxon>Massarineae</taxon>
        <taxon>Didymosphaeriaceae</taxon>
        <taxon>Pseudopithomyces</taxon>
    </lineage>
</organism>
<dbReference type="PANTHER" id="PTHR47256">
    <property type="entry name" value="ZN(II)2CYS6 TRANSCRIPTION FACTOR (EUROFUNG)-RELATED"/>
    <property type="match status" value="1"/>
</dbReference>
<comment type="caution">
    <text evidence="4">The sequence shown here is derived from an EMBL/GenBank/DDBJ whole genome shotgun (WGS) entry which is preliminary data.</text>
</comment>
<proteinExistence type="predicted"/>
<dbReference type="GO" id="GO:0000981">
    <property type="term" value="F:DNA-binding transcription factor activity, RNA polymerase II-specific"/>
    <property type="evidence" value="ECO:0007669"/>
    <property type="project" value="InterPro"/>
</dbReference>
<protein>
    <recommendedName>
        <fullName evidence="3">Zn(2)-C6 fungal-type domain-containing protein</fullName>
    </recommendedName>
</protein>
<feature type="region of interest" description="Disordered" evidence="2">
    <location>
        <begin position="116"/>
        <end position="135"/>
    </location>
</feature>
<keyword evidence="5" id="KW-1185">Reference proteome</keyword>
<dbReference type="CDD" id="cd00067">
    <property type="entry name" value="GAL4"/>
    <property type="match status" value="1"/>
</dbReference>
<sequence length="482" mass="54906">MQEQMPHPEARPSLAQKPKRTVTLGACVACRRRKSKCNGDRPVCSCCTQKETECVYELGPNEKPSQAMKRKNEEMQGELSRLRQLYETLRLCPEDEALVILHKIRSESQLAEVIRRESTASQSLPDPSMQHSGPAHSLTLPPIRVALDSPNTDPRNIPLTRMSMFPIGYDEPSSQRRRHASDVDVSARSDISGSFPPLSPTEAPLHTGRDGFSDIRLQTLANWTSVSKDSQFLVLLMNLWYKWDYSYYHFLDWDIFLDDLSSGATDFCSELLVNAILACASNLLAAMLHHVLIMRLFQPFTRYESPDEWIQSYRNKALQRTMEATNELRQLIYLHENHIGWFNIIAMVSHPLVTVGFASLDEISRRGHSVFLSERNEVYQGLLTCLNALSIVSTYNYCVQPLLRLLTQSCQSLDIPLPEEIKAILKRFQSEEWTKHAINMASSQYIADTRKVALDLDSARMDSIVSRWGTLTIADEKGSKRR</sequence>
<dbReference type="PANTHER" id="PTHR47256:SF1">
    <property type="entry name" value="ZN(II)2CYS6 TRANSCRIPTION FACTOR (EUROFUNG)"/>
    <property type="match status" value="1"/>
</dbReference>
<dbReference type="InterPro" id="IPR001138">
    <property type="entry name" value="Zn2Cys6_DnaBD"/>
</dbReference>
<dbReference type="Pfam" id="PF00172">
    <property type="entry name" value="Zn_clus"/>
    <property type="match status" value="1"/>
</dbReference>
<dbReference type="SUPFAM" id="SSF57701">
    <property type="entry name" value="Zn2/Cys6 DNA-binding domain"/>
    <property type="match status" value="1"/>
</dbReference>
<accession>A0AAN6LP87</accession>
<name>A0AAN6LP87_9PLEO</name>
<dbReference type="InterPro" id="IPR036864">
    <property type="entry name" value="Zn2-C6_fun-type_DNA-bd_sf"/>
</dbReference>
<dbReference type="SMART" id="SM00066">
    <property type="entry name" value="GAL4"/>
    <property type="match status" value="1"/>
</dbReference>
<dbReference type="CDD" id="cd12148">
    <property type="entry name" value="fungal_TF_MHR"/>
    <property type="match status" value="1"/>
</dbReference>
<dbReference type="PROSITE" id="PS00463">
    <property type="entry name" value="ZN2_CY6_FUNGAL_1"/>
    <property type="match status" value="1"/>
</dbReference>
<dbReference type="PROSITE" id="PS50048">
    <property type="entry name" value="ZN2_CY6_FUNGAL_2"/>
    <property type="match status" value="1"/>
</dbReference>
<dbReference type="Proteomes" id="UP001280581">
    <property type="component" value="Unassembled WGS sequence"/>
</dbReference>
<evidence type="ECO:0000256" key="1">
    <source>
        <dbReference type="ARBA" id="ARBA00023242"/>
    </source>
</evidence>